<evidence type="ECO:0000313" key="2">
    <source>
        <dbReference type="EMBL" id="AMY25333.1"/>
    </source>
</evidence>
<evidence type="ECO:0000313" key="3">
    <source>
        <dbReference type="Proteomes" id="UP000076038"/>
    </source>
</evidence>
<dbReference type="KEGG" id="rhs:A3Q41_04052"/>
<proteinExistence type="predicted"/>
<keyword evidence="1" id="KW-0812">Transmembrane</keyword>
<keyword evidence="1" id="KW-0472">Membrane</keyword>
<dbReference type="OrthoDB" id="4578826at2"/>
<evidence type="ECO:0000256" key="1">
    <source>
        <dbReference type="SAM" id="Phobius"/>
    </source>
</evidence>
<feature type="transmembrane region" description="Helical" evidence="1">
    <location>
        <begin position="100"/>
        <end position="125"/>
    </location>
</feature>
<dbReference type="Proteomes" id="UP000076038">
    <property type="component" value="Chromosome"/>
</dbReference>
<keyword evidence="3" id="KW-1185">Reference proteome</keyword>
<keyword evidence="1" id="KW-1133">Transmembrane helix</keyword>
<reference evidence="3" key="2">
    <citation type="submission" date="2016-04" db="EMBL/GenBank/DDBJ databases">
        <title>Complete Genome and Plasmid Sequences for Rhodococcus fascians D188 and Draft Sequences for Rhodococcus spp. Isolates PBTS 1 and PBTS 2.</title>
        <authorList>
            <person name="Stamer R."/>
            <person name="Vereecke D."/>
            <person name="Zhang Y."/>
            <person name="Schilkey F."/>
            <person name="Devitt N."/>
            <person name="Randall J."/>
        </authorList>
    </citation>
    <scope>NUCLEOTIDE SEQUENCE [LARGE SCALE GENOMIC DNA]</scope>
    <source>
        <strain evidence="3">PBTS2</strain>
    </source>
</reference>
<sequence length="149" mass="15013">MIGTGVLAGGAVQLGFVTGVRVDGHGGEVGAAVALIGLTCCVALLAWGWTGLCASPKALAAAISTGVLAFLTTALTISFVATPYDAIVCGHSSDFCGLGVLQVVPTVGAVVPWTVAGIPGLLLVLTDRRARRVTNDQTVSPPPRWSSSR</sequence>
<dbReference type="EMBL" id="CP015220">
    <property type="protein sequence ID" value="AMY25333.1"/>
    <property type="molecule type" value="Genomic_DNA"/>
</dbReference>
<dbReference type="AlphaFoldDB" id="A0A143QQ83"/>
<accession>A0A143QQ83</accession>
<protein>
    <submittedName>
        <fullName evidence="2">Uncharacterized protein</fullName>
    </submittedName>
</protein>
<organism evidence="2 3">
    <name type="scientific">Rhodococcoides fascians</name>
    <name type="common">Rhodococcus fascians</name>
    <dbReference type="NCBI Taxonomy" id="1828"/>
    <lineage>
        <taxon>Bacteria</taxon>
        <taxon>Bacillati</taxon>
        <taxon>Actinomycetota</taxon>
        <taxon>Actinomycetes</taxon>
        <taxon>Mycobacteriales</taxon>
        <taxon>Nocardiaceae</taxon>
        <taxon>Rhodococcoides</taxon>
    </lineage>
</organism>
<feature type="transmembrane region" description="Helical" evidence="1">
    <location>
        <begin position="59"/>
        <end position="80"/>
    </location>
</feature>
<feature type="transmembrane region" description="Helical" evidence="1">
    <location>
        <begin position="29"/>
        <end position="47"/>
    </location>
</feature>
<dbReference type="PATRIC" id="fig|1653479.3.peg.4110"/>
<reference evidence="2 3" key="1">
    <citation type="journal article" date="2016" name="Genome Announc.">
        <title>Complete Genome and Plasmid Sequences for Rhodococcus fascians D188 and Draft Sequences for Rhodococcus Isolates PBTS 1 and PBTS 2.</title>
        <authorList>
            <person name="Stamler R.A."/>
            <person name="Vereecke D."/>
            <person name="Zhang Y."/>
            <person name="Schilkey F."/>
            <person name="Devitt N."/>
            <person name="Randall J.J."/>
        </authorList>
    </citation>
    <scope>NUCLEOTIDE SEQUENCE [LARGE SCALE GENOMIC DNA]</scope>
    <source>
        <strain evidence="2 3">PBTS2</strain>
    </source>
</reference>
<name>A0A143QQ83_RHOFA</name>
<gene>
    <name evidence="2" type="ORF">A3Q41_04052</name>
</gene>
<dbReference type="RefSeq" id="WP_048320356.1">
    <property type="nucleotide sequence ID" value="NZ_CP015220.1"/>
</dbReference>